<organism evidence="2 3">
    <name type="scientific">Chitiniphilus eburneus</name>
    <dbReference type="NCBI Taxonomy" id="2571148"/>
    <lineage>
        <taxon>Bacteria</taxon>
        <taxon>Pseudomonadati</taxon>
        <taxon>Pseudomonadota</taxon>
        <taxon>Betaproteobacteria</taxon>
        <taxon>Neisseriales</taxon>
        <taxon>Chitinibacteraceae</taxon>
        <taxon>Chitiniphilus</taxon>
    </lineage>
</organism>
<proteinExistence type="predicted"/>
<gene>
    <name evidence="2" type="ORF">FAZ21_14260</name>
</gene>
<feature type="region of interest" description="Disordered" evidence="1">
    <location>
        <begin position="45"/>
        <end position="71"/>
    </location>
</feature>
<name>A0A4U0PPE0_9NEIS</name>
<accession>A0A4U0PPE0</accession>
<evidence type="ECO:0000313" key="2">
    <source>
        <dbReference type="EMBL" id="TJZ70055.1"/>
    </source>
</evidence>
<dbReference type="Proteomes" id="UP000310016">
    <property type="component" value="Unassembled WGS sequence"/>
</dbReference>
<reference evidence="2 3" key="1">
    <citation type="submission" date="2019-04" db="EMBL/GenBank/DDBJ databases">
        <title>Chitiniphilus eburnea sp. nov., a novel chitinolytic bacterium isolated from aquaculture sludge.</title>
        <authorList>
            <person name="Sheng M."/>
        </authorList>
    </citation>
    <scope>NUCLEOTIDE SEQUENCE [LARGE SCALE GENOMIC DNA]</scope>
    <source>
        <strain evidence="2 3">HX-2-15</strain>
    </source>
</reference>
<evidence type="ECO:0000313" key="3">
    <source>
        <dbReference type="Proteomes" id="UP000310016"/>
    </source>
</evidence>
<dbReference type="AlphaFoldDB" id="A0A4U0PPE0"/>
<dbReference type="EMBL" id="SUMF01000019">
    <property type="protein sequence ID" value="TJZ70055.1"/>
    <property type="molecule type" value="Genomic_DNA"/>
</dbReference>
<comment type="caution">
    <text evidence="2">The sequence shown here is derived from an EMBL/GenBank/DDBJ whole genome shotgun (WGS) entry which is preliminary data.</text>
</comment>
<protein>
    <submittedName>
        <fullName evidence="2">Uncharacterized protein</fullName>
    </submittedName>
</protein>
<evidence type="ECO:0000256" key="1">
    <source>
        <dbReference type="SAM" id="MobiDB-lite"/>
    </source>
</evidence>
<sequence length="71" mass="8241">MPPPEGRIMRIDFDLDPDRLDELDVRLSAPAARTVRARHVDPDSIHRKTQRPARRADRWQADGATRTVRGW</sequence>
<dbReference type="RefSeq" id="WP_136774117.1">
    <property type="nucleotide sequence ID" value="NZ_CP156074.1"/>
</dbReference>
<keyword evidence="3" id="KW-1185">Reference proteome</keyword>